<organism evidence="1 2">
    <name type="scientific">Xenorhabdus doucetiae</name>
    <dbReference type="NCBI Taxonomy" id="351671"/>
    <lineage>
        <taxon>Bacteria</taxon>
        <taxon>Pseudomonadati</taxon>
        <taxon>Pseudomonadota</taxon>
        <taxon>Gammaproteobacteria</taxon>
        <taxon>Enterobacterales</taxon>
        <taxon>Morganellaceae</taxon>
        <taxon>Xenorhabdus</taxon>
    </lineage>
</organism>
<evidence type="ECO:0000313" key="2">
    <source>
        <dbReference type="Proteomes" id="UP000032721"/>
    </source>
</evidence>
<evidence type="ECO:0000313" key="1">
    <source>
        <dbReference type="EMBL" id="CDG17597.1"/>
    </source>
</evidence>
<proteinExistence type="predicted"/>
<dbReference type="STRING" id="351671.XDD1_1898"/>
<accession>A0A068QRC6</accession>
<name>A0A068QRC6_9GAMM</name>
<dbReference type="KEGG" id="xdo:XDD1_1898"/>
<reference evidence="1 2" key="1">
    <citation type="submission" date="2013-07" db="EMBL/GenBank/DDBJ databases">
        <authorList>
            <person name="Genoscope - CEA"/>
        </authorList>
    </citation>
    <scope>NUCLEOTIDE SEQUENCE [LARGE SCALE GENOMIC DNA]</scope>
    <source>
        <strain evidence="2">FRM16 / DSM 17909</strain>
    </source>
</reference>
<dbReference type="AlphaFoldDB" id="A0A068QRC6"/>
<gene>
    <name evidence="1" type="ORF">XDD1_1898</name>
</gene>
<protein>
    <submittedName>
        <fullName evidence="1">Uncharacterized protein</fullName>
    </submittedName>
</protein>
<sequence>MRDPMALVEFCMVGLVSRVAGDPLIKTLLAPSVWRDGPMTVPDVTPKLTPGLSPFVMAMMVVMLCAGLPTKRILAVLALMPLVPCAVLG</sequence>
<dbReference type="HOGENOM" id="CLU_2453935_0_0_6"/>
<dbReference type="EMBL" id="FO704550">
    <property type="protein sequence ID" value="CDG17597.1"/>
    <property type="molecule type" value="Genomic_DNA"/>
</dbReference>
<dbReference type="Proteomes" id="UP000032721">
    <property type="component" value="Chromosome"/>
</dbReference>